<dbReference type="PANTHER" id="PTHR12725">
    <property type="entry name" value="HALOACID DEHALOGENASE-LIKE HYDROLASE"/>
    <property type="match status" value="1"/>
</dbReference>
<dbReference type="Gene3D" id="3.40.50.1000">
    <property type="entry name" value="HAD superfamily/HAD-like"/>
    <property type="match status" value="1"/>
</dbReference>
<accession>A0A1G6E668</accession>
<dbReference type="EMBL" id="FMXQ01000010">
    <property type="protein sequence ID" value="SDB52858.1"/>
    <property type="molecule type" value="Genomic_DNA"/>
</dbReference>
<evidence type="ECO:0000313" key="1">
    <source>
        <dbReference type="EMBL" id="SDB52858.1"/>
    </source>
</evidence>
<proteinExistence type="predicted"/>
<dbReference type="InterPro" id="IPR023214">
    <property type="entry name" value="HAD_sf"/>
</dbReference>
<dbReference type="AlphaFoldDB" id="A0A1G6E668"/>
<keyword evidence="2" id="KW-1185">Reference proteome</keyword>
<dbReference type="SFLD" id="SFLDS00003">
    <property type="entry name" value="Haloacid_Dehalogenase"/>
    <property type="match status" value="1"/>
</dbReference>
<dbReference type="OrthoDB" id="9803141at2"/>
<dbReference type="InterPro" id="IPR036412">
    <property type="entry name" value="HAD-like_sf"/>
</dbReference>
<name>A0A1G6E668_9HYPH</name>
<dbReference type="NCBIfam" id="TIGR01993">
    <property type="entry name" value="Pyr-5-nucltdase"/>
    <property type="match status" value="1"/>
</dbReference>
<dbReference type="RefSeq" id="WP_090879616.1">
    <property type="nucleotide sequence ID" value="NZ_FMXQ01000010.1"/>
</dbReference>
<dbReference type="CDD" id="cd02604">
    <property type="entry name" value="HAD_5NT"/>
    <property type="match status" value="1"/>
</dbReference>
<dbReference type="Gene3D" id="1.10.150.450">
    <property type="match status" value="1"/>
</dbReference>
<dbReference type="InterPro" id="IPR010237">
    <property type="entry name" value="Pyr-5-nucltdase"/>
</dbReference>
<dbReference type="Proteomes" id="UP000199071">
    <property type="component" value="Unassembled WGS sequence"/>
</dbReference>
<dbReference type="GO" id="GO:0016787">
    <property type="term" value="F:hydrolase activity"/>
    <property type="evidence" value="ECO:0007669"/>
    <property type="project" value="UniProtKB-KW"/>
</dbReference>
<organism evidence="1 2">
    <name type="scientific">Bauldia litoralis</name>
    <dbReference type="NCBI Taxonomy" id="665467"/>
    <lineage>
        <taxon>Bacteria</taxon>
        <taxon>Pseudomonadati</taxon>
        <taxon>Pseudomonadota</taxon>
        <taxon>Alphaproteobacteria</taxon>
        <taxon>Hyphomicrobiales</taxon>
        <taxon>Kaistiaceae</taxon>
        <taxon>Bauldia</taxon>
    </lineage>
</organism>
<sequence>MNDIPAPRQANGHTVADLKPFASVDGWIFDLDNTLYPRHANLFLQVDQRIHDYVGRLLKMGPTEAHAVQKDYYRRYGTTLRGLMEEHGIKPDEFLEFVHDIDHSVVQPDPRLAAALQRLPGRKFIFTNGSKAHAEKVAARLGITDHFEDIFDIVRAGLLPKPNRETYDGFIAETGIDPARAAMFEDLSRNLAVPAALGMRTVLVVPGGTAEVFHEDWEVEGRNEPHVEFLTDDLGAFLETVLDAIPAA</sequence>
<dbReference type="Pfam" id="PF00702">
    <property type="entry name" value="Hydrolase"/>
    <property type="match status" value="1"/>
</dbReference>
<dbReference type="NCBIfam" id="TIGR01509">
    <property type="entry name" value="HAD-SF-IA-v3"/>
    <property type="match status" value="1"/>
</dbReference>
<reference evidence="1 2" key="1">
    <citation type="submission" date="2016-10" db="EMBL/GenBank/DDBJ databases">
        <authorList>
            <person name="de Groot N.N."/>
        </authorList>
    </citation>
    <scope>NUCLEOTIDE SEQUENCE [LARGE SCALE GENOMIC DNA]</scope>
    <source>
        <strain evidence="1 2">ATCC 35022</strain>
    </source>
</reference>
<dbReference type="PANTHER" id="PTHR12725:SF117">
    <property type="entry name" value="HALOACID DEHALOGENASE-LIKE HYDROLASE"/>
    <property type="match status" value="1"/>
</dbReference>
<dbReference type="SUPFAM" id="SSF56784">
    <property type="entry name" value="HAD-like"/>
    <property type="match status" value="1"/>
</dbReference>
<evidence type="ECO:0000313" key="2">
    <source>
        <dbReference type="Proteomes" id="UP000199071"/>
    </source>
</evidence>
<dbReference type="STRING" id="665467.SAMN02982931_04168"/>
<dbReference type="SFLD" id="SFLDG01129">
    <property type="entry name" value="C1.5:_HAD__Beta-PGM__Phosphata"/>
    <property type="match status" value="1"/>
</dbReference>
<dbReference type="InterPro" id="IPR006439">
    <property type="entry name" value="HAD-SF_hydro_IA"/>
</dbReference>
<dbReference type="SFLD" id="SFLDG01132">
    <property type="entry name" value="C1.5.3:_5'-Nucleotidase_Like"/>
    <property type="match status" value="1"/>
</dbReference>
<gene>
    <name evidence="1" type="ORF">SAMN02982931_04168</name>
</gene>
<protein>
    <submittedName>
        <fullName evidence="1">Putative hydrolase of the HAD superfamily</fullName>
    </submittedName>
</protein>
<keyword evidence="1" id="KW-0378">Hydrolase</keyword>